<reference evidence="3" key="1">
    <citation type="submission" date="2016-11" db="EMBL/GenBank/DDBJ databases">
        <authorList>
            <person name="Varghese N."/>
            <person name="Submissions S."/>
        </authorList>
    </citation>
    <scope>NUCLEOTIDE SEQUENCE [LARGE SCALE GENOMIC DNA]</scope>
    <source>
        <strain evidence="3">UWOS</strain>
    </source>
</reference>
<gene>
    <name evidence="2" type="ORF">SAMN05720469_1306</name>
</gene>
<dbReference type="Proteomes" id="UP000184275">
    <property type="component" value="Unassembled WGS sequence"/>
</dbReference>
<dbReference type="EMBL" id="FRAW01000030">
    <property type="protein sequence ID" value="SHL03177.1"/>
    <property type="molecule type" value="Genomic_DNA"/>
</dbReference>
<feature type="chain" id="PRO_5012296967" description="Kelch motif-containing protein" evidence="1">
    <location>
        <begin position="26"/>
        <end position="425"/>
    </location>
</feature>
<sequence>MKNLCVFLLALLLFACFDESSVTQAYREKEYDPDFGWRKGDFIPVLDESKSFGGLKSIYHVGDRIVLVDDYWSSNEYTSLKSVRVFASKIGSTHWDALVSSEWIRYVYGDSTGLYAGTQLSGKVLKYDFDRSTWDVIYAHPFDSLGLYNVYGIAIYQGRPVVCLAGFEDRTDKRNETIKLAMKMQTDTGWVDITYNYDSPKENPMQFHKGVELNGKLYTISGARGMWRYDGSWKKMAKYPYPSWATWLDENDTTEGIMDIVVHKNKIYVIGQYSSTSILEYDESLDLWSPIDSVIETYNETIDTTDPFADPYRGHRVYKSGPFNRFSLASDGKHLFVAGSNAAPYVYMGDYGEPYGNEEKGWRWVFGNLCSHLSCLVRDASFDMVAVGDTLYVANWEALLKFPLKDLEKPFRIRNPIRRLNKRMD</sequence>
<protein>
    <recommendedName>
        <fullName evidence="4">Kelch motif-containing protein</fullName>
    </recommendedName>
</protein>
<feature type="signal peptide" evidence="1">
    <location>
        <begin position="1"/>
        <end position="25"/>
    </location>
</feature>
<dbReference type="AlphaFoldDB" id="A0A1M6XB41"/>
<dbReference type="PROSITE" id="PS51257">
    <property type="entry name" value="PROKAR_LIPOPROTEIN"/>
    <property type="match status" value="1"/>
</dbReference>
<accession>A0A1M6XB41</accession>
<evidence type="ECO:0000313" key="2">
    <source>
        <dbReference type="EMBL" id="SHL03177.1"/>
    </source>
</evidence>
<evidence type="ECO:0000256" key="1">
    <source>
        <dbReference type="SAM" id="SignalP"/>
    </source>
</evidence>
<dbReference type="SUPFAM" id="SSF117281">
    <property type="entry name" value="Kelch motif"/>
    <property type="match status" value="1"/>
</dbReference>
<proteinExistence type="predicted"/>
<dbReference type="RefSeq" id="WP_073305622.1">
    <property type="nucleotide sequence ID" value="NZ_FRAW01000030.1"/>
</dbReference>
<organism evidence="2 3">
    <name type="scientific">Fibrobacter intestinalis</name>
    <dbReference type="NCBI Taxonomy" id="28122"/>
    <lineage>
        <taxon>Bacteria</taxon>
        <taxon>Pseudomonadati</taxon>
        <taxon>Fibrobacterota</taxon>
        <taxon>Fibrobacteria</taxon>
        <taxon>Fibrobacterales</taxon>
        <taxon>Fibrobacteraceae</taxon>
        <taxon>Fibrobacter</taxon>
    </lineage>
</organism>
<evidence type="ECO:0008006" key="4">
    <source>
        <dbReference type="Google" id="ProtNLM"/>
    </source>
</evidence>
<keyword evidence="1" id="KW-0732">Signal</keyword>
<name>A0A1M6XB41_9BACT</name>
<keyword evidence="3" id="KW-1185">Reference proteome</keyword>
<dbReference type="Gene3D" id="2.120.10.80">
    <property type="entry name" value="Kelch-type beta propeller"/>
    <property type="match status" value="1"/>
</dbReference>
<dbReference type="InterPro" id="IPR015915">
    <property type="entry name" value="Kelch-typ_b-propeller"/>
</dbReference>
<evidence type="ECO:0000313" key="3">
    <source>
        <dbReference type="Proteomes" id="UP000184275"/>
    </source>
</evidence>